<feature type="domain" description="HNH nuclease" evidence="1">
    <location>
        <begin position="84"/>
        <end position="134"/>
    </location>
</feature>
<dbReference type="PANTHER" id="PTHR33877:SF2">
    <property type="entry name" value="OS07G0170200 PROTEIN"/>
    <property type="match status" value="1"/>
</dbReference>
<dbReference type="PANTHER" id="PTHR33877">
    <property type="entry name" value="SLL1193 PROTEIN"/>
    <property type="match status" value="1"/>
</dbReference>
<keyword evidence="2" id="KW-0255">Endonuclease</keyword>
<dbReference type="SMART" id="SM00507">
    <property type="entry name" value="HNHc"/>
    <property type="match status" value="1"/>
</dbReference>
<dbReference type="InterPro" id="IPR029471">
    <property type="entry name" value="HNH_5"/>
</dbReference>
<dbReference type="InterPro" id="IPR052892">
    <property type="entry name" value="NA-targeting_endonuclease"/>
</dbReference>
<dbReference type="CDD" id="cd00085">
    <property type="entry name" value="HNHc"/>
    <property type="match status" value="1"/>
</dbReference>
<dbReference type="Gene3D" id="1.10.30.50">
    <property type="match status" value="1"/>
</dbReference>
<sequence>MQTEQRQKLPILQNQVVFSKNYLPLARINLKRAIVLLVTGQAETLDFSSTQQWEVRSPSVVLQISEHIRLTSGKPGSHWKVPPVSRREVFRRDSHTCQYCGSTKKLTLDHVLPRSKGGSHTWDNVVTACERCNALKGARLLHETSMQLRTKPKAPIHPAIAFAEQFWKEQGSAESPVLKHEPADPLMLQ</sequence>
<proteinExistence type="predicted"/>
<keyword evidence="2" id="KW-0378">Hydrolase</keyword>
<dbReference type="InterPro" id="IPR003615">
    <property type="entry name" value="HNH_nuc"/>
</dbReference>
<name>A0ABV0KR31_9CYAN</name>
<evidence type="ECO:0000313" key="3">
    <source>
        <dbReference type="Proteomes" id="UP001476950"/>
    </source>
</evidence>
<dbReference type="EMBL" id="JAMPLM010000041">
    <property type="protein sequence ID" value="MEP1061692.1"/>
    <property type="molecule type" value="Genomic_DNA"/>
</dbReference>
<dbReference type="Pfam" id="PF14279">
    <property type="entry name" value="HNH_5"/>
    <property type="match status" value="1"/>
</dbReference>
<keyword evidence="2" id="KW-0540">Nuclease</keyword>
<reference evidence="2 3" key="1">
    <citation type="submission" date="2022-04" db="EMBL/GenBank/DDBJ databases">
        <title>Positive selection, recombination, and allopatry shape intraspecific diversity of widespread and dominant cyanobacteria.</title>
        <authorList>
            <person name="Wei J."/>
            <person name="Shu W."/>
            <person name="Hu C."/>
        </authorList>
    </citation>
    <scope>NUCLEOTIDE SEQUENCE [LARGE SCALE GENOMIC DNA]</scope>
    <source>
        <strain evidence="2 3">AS-A4</strain>
    </source>
</reference>
<dbReference type="RefSeq" id="WP_190450253.1">
    <property type="nucleotide sequence ID" value="NZ_JAMPLM010000041.1"/>
</dbReference>
<organism evidence="2 3">
    <name type="scientific">Stenomitos frigidus AS-A4</name>
    <dbReference type="NCBI Taxonomy" id="2933935"/>
    <lineage>
        <taxon>Bacteria</taxon>
        <taxon>Bacillati</taxon>
        <taxon>Cyanobacteriota</taxon>
        <taxon>Cyanophyceae</taxon>
        <taxon>Leptolyngbyales</taxon>
        <taxon>Leptolyngbyaceae</taxon>
        <taxon>Stenomitos</taxon>
    </lineage>
</organism>
<accession>A0ABV0KR31</accession>
<keyword evidence="3" id="KW-1185">Reference proteome</keyword>
<evidence type="ECO:0000313" key="2">
    <source>
        <dbReference type="EMBL" id="MEP1061692.1"/>
    </source>
</evidence>
<evidence type="ECO:0000259" key="1">
    <source>
        <dbReference type="SMART" id="SM00507"/>
    </source>
</evidence>
<dbReference type="GO" id="GO:0004519">
    <property type="term" value="F:endonuclease activity"/>
    <property type="evidence" value="ECO:0007669"/>
    <property type="project" value="UniProtKB-KW"/>
</dbReference>
<protein>
    <submittedName>
        <fullName evidence="2">HNH endonuclease</fullName>
    </submittedName>
</protein>
<dbReference type="Proteomes" id="UP001476950">
    <property type="component" value="Unassembled WGS sequence"/>
</dbReference>
<comment type="caution">
    <text evidence="2">The sequence shown here is derived from an EMBL/GenBank/DDBJ whole genome shotgun (WGS) entry which is preliminary data.</text>
</comment>
<gene>
    <name evidence="2" type="ORF">NDI38_25155</name>
</gene>